<dbReference type="SUPFAM" id="SSF48024">
    <property type="entry name" value="N-terminal domain of DnaB helicase"/>
    <property type="match status" value="1"/>
</dbReference>
<keyword evidence="3" id="KW-0547">Nucleotide-binding</keyword>
<dbReference type="PANTHER" id="PTHR30153:SF2">
    <property type="entry name" value="REPLICATIVE DNA HELICASE"/>
    <property type="match status" value="1"/>
</dbReference>
<organism evidence="13 14">
    <name type="scientific">Neobacillus driksii</name>
    <dbReference type="NCBI Taxonomy" id="3035913"/>
    <lineage>
        <taxon>Bacteria</taxon>
        <taxon>Bacillati</taxon>
        <taxon>Bacillota</taxon>
        <taxon>Bacilli</taxon>
        <taxon>Bacillales</taxon>
        <taxon>Bacillaceae</taxon>
        <taxon>Neobacillus</taxon>
    </lineage>
</organism>
<dbReference type="PANTHER" id="PTHR30153">
    <property type="entry name" value="REPLICATIVE DNA HELICASE DNAB"/>
    <property type="match status" value="1"/>
</dbReference>
<evidence type="ECO:0000256" key="3">
    <source>
        <dbReference type="ARBA" id="ARBA00022741"/>
    </source>
</evidence>
<dbReference type="InterPro" id="IPR016136">
    <property type="entry name" value="DNA_helicase_N/primase_C"/>
</dbReference>
<dbReference type="Gene3D" id="3.40.50.300">
    <property type="entry name" value="P-loop containing nucleotide triphosphate hydrolases"/>
    <property type="match status" value="1"/>
</dbReference>
<evidence type="ECO:0000256" key="2">
    <source>
        <dbReference type="ARBA" id="ARBA00022705"/>
    </source>
</evidence>
<keyword evidence="4 13" id="KW-0378">Hydrolase</keyword>
<dbReference type="Proteomes" id="UP001241748">
    <property type="component" value="Unassembled WGS sequence"/>
</dbReference>
<dbReference type="Gene3D" id="1.10.860.10">
    <property type="entry name" value="DNAb Helicase, Chain A"/>
    <property type="match status" value="1"/>
</dbReference>
<keyword evidence="7" id="KW-0238">DNA-binding</keyword>
<evidence type="ECO:0000313" key="13">
    <source>
        <dbReference type="EMBL" id="MFB3168311.1"/>
    </source>
</evidence>
<dbReference type="Pfam" id="PF00772">
    <property type="entry name" value="DnaB"/>
    <property type="match status" value="1"/>
</dbReference>
<dbReference type="CDD" id="cd00984">
    <property type="entry name" value="DnaB_C"/>
    <property type="match status" value="1"/>
</dbReference>
<dbReference type="InterPro" id="IPR007693">
    <property type="entry name" value="DNA_helicase_DnaB-like_N"/>
</dbReference>
<sequence length="442" mass="50554">MNATINQTNEDQYPPGLPNTHQENRFEAEGILLGAVLKSPELIHEITLEPFHFSQKRNQLLLKAFRELQMENRPIDVILLTEKLAGTNDMVSVSYMMDITSRCPSPENYVHYQSIVLNQYKLRMFTTAAFRFLNEQTLEAADDFYSIYTEMQEVGKINGKSKRDILTDVYLEMIEDQADISGVDTGFSLLNSMLNGFQKGDLIIIAARPSVGKTALSLNLASNCCKAGGVVDFFSLEMPAKQLIKRMLSDVSYVDGSKWKRPYLYFNVDDFDRAVHTLGTVDQWNFHIHDQPRQTITDIRAAIQKTKREQPNGNHLVVIDYLQLITQTKKFERQDLAVGHITRELKQIARQYEVPIVLLSQLSRGVEQRADKRPVMSDLRDSGSIEQDADVIMLLSREDIEPVRQDTTELINVNIAKHRNGPVGVIKLAFEKNYSRFRDYTI</sequence>
<keyword evidence="5 13" id="KW-0347">Helicase</keyword>
<accession>A0ABV4YUW5</accession>
<reference evidence="13 14" key="1">
    <citation type="submission" date="2024-05" db="EMBL/GenBank/DDBJ databases">
        <authorList>
            <person name="Venkateswaran K."/>
        </authorList>
    </citation>
    <scope>NUCLEOTIDE SEQUENCE [LARGE SCALE GENOMIC DNA]</scope>
    <source>
        <strain evidence="13 14">179-C4-2-HS</strain>
    </source>
</reference>
<dbReference type="InterPro" id="IPR036185">
    <property type="entry name" value="DNA_heli_DnaB-like_N_sf"/>
</dbReference>
<dbReference type="InterPro" id="IPR027417">
    <property type="entry name" value="P-loop_NTPase"/>
</dbReference>
<feature type="region of interest" description="Disordered" evidence="11">
    <location>
        <begin position="1"/>
        <end position="21"/>
    </location>
</feature>
<proteinExistence type="inferred from homology"/>
<feature type="compositionally biased region" description="Polar residues" evidence="11">
    <location>
        <begin position="1"/>
        <end position="11"/>
    </location>
</feature>
<dbReference type="PROSITE" id="PS51199">
    <property type="entry name" value="SF4_HELICASE"/>
    <property type="match status" value="1"/>
</dbReference>
<evidence type="ECO:0000256" key="1">
    <source>
        <dbReference type="ARBA" id="ARBA00008428"/>
    </source>
</evidence>
<keyword evidence="6" id="KW-0067">ATP-binding</keyword>
<dbReference type="GO" id="GO:0003678">
    <property type="term" value="F:DNA helicase activity"/>
    <property type="evidence" value="ECO:0007669"/>
    <property type="project" value="UniProtKB-EC"/>
</dbReference>
<keyword evidence="14" id="KW-1185">Reference proteome</keyword>
<name>A0ABV4YUW5_9BACI</name>
<dbReference type="RefSeq" id="WP_306073115.1">
    <property type="nucleotide sequence ID" value="NZ_JAROBZ020000001.1"/>
</dbReference>
<evidence type="ECO:0000256" key="7">
    <source>
        <dbReference type="ARBA" id="ARBA00023125"/>
    </source>
</evidence>
<evidence type="ECO:0000313" key="14">
    <source>
        <dbReference type="Proteomes" id="UP001241748"/>
    </source>
</evidence>
<protein>
    <recommendedName>
        <fullName evidence="9">DNA 5'-3' helicase</fullName>
        <ecNumber evidence="9">5.6.2.3</ecNumber>
    </recommendedName>
</protein>
<evidence type="ECO:0000256" key="6">
    <source>
        <dbReference type="ARBA" id="ARBA00022840"/>
    </source>
</evidence>
<keyword evidence="2" id="KW-0235">DNA replication</keyword>
<dbReference type="Pfam" id="PF03796">
    <property type="entry name" value="DnaB_C"/>
    <property type="match status" value="1"/>
</dbReference>
<dbReference type="EC" id="5.6.2.3" evidence="9"/>
<dbReference type="GO" id="GO:0016787">
    <property type="term" value="F:hydrolase activity"/>
    <property type="evidence" value="ECO:0007669"/>
    <property type="project" value="UniProtKB-KW"/>
</dbReference>
<evidence type="ECO:0000256" key="11">
    <source>
        <dbReference type="SAM" id="MobiDB-lite"/>
    </source>
</evidence>
<dbReference type="SUPFAM" id="SSF52540">
    <property type="entry name" value="P-loop containing nucleoside triphosphate hydrolases"/>
    <property type="match status" value="1"/>
</dbReference>
<evidence type="ECO:0000259" key="12">
    <source>
        <dbReference type="PROSITE" id="PS51199"/>
    </source>
</evidence>
<dbReference type="InterPro" id="IPR007694">
    <property type="entry name" value="DNA_helicase_DnaB-like_C"/>
</dbReference>
<evidence type="ECO:0000256" key="9">
    <source>
        <dbReference type="ARBA" id="ARBA00044969"/>
    </source>
</evidence>
<gene>
    <name evidence="13" type="ORF">P5G62_014430</name>
</gene>
<comment type="catalytic activity">
    <reaction evidence="10">
        <text>ATP + H2O = ADP + phosphate + H(+)</text>
        <dbReference type="Rhea" id="RHEA:13065"/>
        <dbReference type="ChEBI" id="CHEBI:15377"/>
        <dbReference type="ChEBI" id="CHEBI:15378"/>
        <dbReference type="ChEBI" id="CHEBI:30616"/>
        <dbReference type="ChEBI" id="CHEBI:43474"/>
        <dbReference type="ChEBI" id="CHEBI:456216"/>
        <dbReference type="EC" id="5.6.2.3"/>
    </reaction>
</comment>
<feature type="domain" description="SF4 helicase" evidence="12">
    <location>
        <begin position="176"/>
        <end position="442"/>
    </location>
</feature>
<evidence type="ECO:0000256" key="5">
    <source>
        <dbReference type="ARBA" id="ARBA00022806"/>
    </source>
</evidence>
<evidence type="ECO:0000256" key="10">
    <source>
        <dbReference type="ARBA" id="ARBA00048954"/>
    </source>
</evidence>
<dbReference type="EMBL" id="JAROBZ020000001">
    <property type="protein sequence ID" value="MFB3168311.1"/>
    <property type="molecule type" value="Genomic_DNA"/>
</dbReference>
<evidence type="ECO:0000256" key="4">
    <source>
        <dbReference type="ARBA" id="ARBA00022801"/>
    </source>
</evidence>
<comment type="caution">
    <text evidence="13">The sequence shown here is derived from an EMBL/GenBank/DDBJ whole genome shotgun (WGS) entry which is preliminary data.</text>
</comment>
<keyword evidence="8" id="KW-0413">Isomerase</keyword>
<comment type="similarity">
    <text evidence="1">Belongs to the helicase family. DnaB subfamily.</text>
</comment>
<evidence type="ECO:0000256" key="8">
    <source>
        <dbReference type="ARBA" id="ARBA00023235"/>
    </source>
</evidence>